<evidence type="ECO:0000256" key="1">
    <source>
        <dbReference type="SAM" id="MobiDB-lite"/>
    </source>
</evidence>
<dbReference type="STRING" id="930991.A0A0D0DAB1"/>
<accession>A0A0D0DAB1</accession>
<dbReference type="HOGENOM" id="CLU_170040_0_0_1"/>
<evidence type="ECO:0000313" key="2">
    <source>
        <dbReference type="EMBL" id="KIK77414.1"/>
    </source>
</evidence>
<organism evidence="2 3">
    <name type="scientific">Paxillus rubicundulus Ve08.2h10</name>
    <dbReference type="NCBI Taxonomy" id="930991"/>
    <lineage>
        <taxon>Eukaryota</taxon>
        <taxon>Fungi</taxon>
        <taxon>Dikarya</taxon>
        <taxon>Basidiomycota</taxon>
        <taxon>Agaricomycotina</taxon>
        <taxon>Agaricomycetes</taxon>
        <taxon>Agaricomycetidae</taxon>
        <taxon>Boletales</taxon>
        <taxon>Paxilineae</taxon>
        <taxon>Paxillaceae</taxon>
        <taxon>Paxillus</taxon>
    </lineage>
</organism>
<feature type="non-terminal residue" evidence="2">
    <location>
        <position position="1"/>
    </location>
</feature>
<gene>
    <name evidence="2" type="ORF">PAXRUDRAFT_96415</name>
</gene>
<dbReference type="Proteomes" id="UP000054538">
    <property type="component" value="Unassembled WGS sequence"/>
</dbReference>
<sequence>PPPTIAGKKRKRRTQDEPTSKPQKIITFIIGAMAASELKKPATKRVSKSASFEFHHGDEPWDTLKAQILAKISYLLSPDKVDFKDYDVSFYIPRILPKLGLPLSCEDNFKTLSSQVEKMSSHAPTINIVVQQNPVPTVV</sequence>
<dbReference type="EMBL" id="KN826998">
    <property type="protein sequence ID" value="KIK77414.1"/>
    <property type="molecule type" value="Genomic_DNA"/>
</dbReference>
<feature type="region of interest" description="Disordered" evidence="1">
    <location>
        <begin position="1"/>
        <end position="21"/>
    </location>
</feature>
<reference evidence="3" key="2">
    <citation type="submission" date="2015-01" db="EMBL/GenBank/DDBJ databases">
        <title>Evolutionary Origins and Diversification of the Mycorrhizal Mutualists.</title>
        <authorList>
            <consortium name="DOE Joint Genome Institute"/>
            <consortium name="Mycorrhizal Genomics Consortium"/>
            <person name="Kohler A."/>
            <person name="Kuo A."/>
            <person name="Nagy L.G."/>
            <person name="Floudas D."/>
            <person name="Copeland A."/>
            <person name="Barry K.W."/>
            <person name="Cichocki N."/>
            <person name="Veneault-Fourrey C."/>
            <person name="LaButti K."/>
            <person name="Lindquist E.A."/>
            <person name="Lipzen A."/>
            <person name="Lundell T."/>
            <person name="Morin E."/>
            <person name="Murat C."/>
            <person name="Riley R."/>
            <person name="Ohm R."/>
            <person name="Sun H."/>
            <person name="Tunlid A."/>
            <person name="Henrissat B."/>
            <person name="Grigoriev I.V."/>
            <person name="Hibbett D.S."/>
            <person name="Martin F."/>
        </authorList>
    </citation>
    <scope>NUCLEOTIDE SEQUENCE [LARGE SCALE GENOMIC DNA]</scope>
    <source>
        <strain evidence="3">Ve08.2h10</strain>
    </source>
</reference>
<protein>
    <submittedName>
        <fullName evidence="2">Uncharacterized protein</fullName>
    </submittedName>
</protein>
<dbReference type="AlphaFoldDB" id="A0A0D0DAB1"/>
<dbReference type="InParanoid" id="A0A0D0DAB1"/>
<feature type="non-terminal residue" evidence="2">
    <location>
        <position position="139"/>
    </location>
</feature>
<dbReference type="OrthoDB" id="2685032at2759"/>
<name>A0A0D0DAB1_9AGAM</name>
<evidence type="ECO:0000313" key="3">
    <source>
        <dbReference type="Proteomes" id="UP000054538"/>
    </source>
</evidence>
<proteinExistence type="predicted"/>
<keyword evidence="3" id="KW-1185">Reference proteome</keyword>
<reference evidence="2 3" key="1">
    <citation type="submission" date="2014-04" db="EMBL/GenBank/DDBJ databases">
        <authorList>
            <consortium name="DOE Joint Genome Institute"/>
            <person name="Kuo A."/>
            <person name="Kohler A."/>
            <person name="Jargeat P."/>
            <person name="Nagy L.G."/>
            <person name="Floudas D."/>
            <person name="Copeland A."/>
            <person name="Barry K.W."/>
            <person name="Cichocki N."/>
            <person name="Veneault-Fourrey C."/>
            <person name="LaButti K."/>
            <person name="Lindquist E.A."/>
            <person name="Lipzen A."/>
            <person name="Lundell T."/>
            <person name="Morin E."/>
            <person name="Murat C."/>
            <person name="Sun H."/>
            <person name="Tunlid A."/>
            <person name="Henrissat B."/>
            <person name="Grigoriev I.V."/>
            <person name="Hibbett D.S."/>
            <person name="Martin F."/>
            <person name="Nordberg H.P."/>
            <person name="Cantor M.N."/>
            <person name="Hua S.X."/>
        </authorList>
    </citation>
    <scope>NUCLEOTIDE SEQUENCE [LARGE SCALE GENOMIC DNA]</scope>
    <source>
        <strain evidence="2 3">Ve08.2h10</strain>
    </source>
</reference>